<evidence type="ECO:0000313" key="2">
    <source>
        <dbReference type="Proteomes" id="UP000644020"/>
    </source>
</evidence>
<sequence>MAIEVRIPTILRTYTDGEKAVEGSGATLADLFADLETRHAGIEARIVDGGKLRRFVNVYLNDEDVRFLEGIETKLSDGDSVTILPAVAGGMV</sequence>
<dbReference type="CDD" id="cd17074">
    <property type="entry name" value="Ubl_CysO_like"/>
    <property type="match status" value="1"/>
</dbReference>
<dbReference type="AlphaFoldDB" id="A0A918STE9"/>
<protein>
    <submittedName>
        <fullName evidence="1">Molybdopterin synthase sulfur carrier subunit</fullName>
    </submittedName>
</protein>
<dbReference type="EMBL" id="BMUL01000002">
    <property type="protein sequence ID" value="GHA70795.1"/>
    <property type="molecule type" value="Genomic_DNA"/>
</dbReference>
<reference evidence="1" key="2">
    <citation type="submission" date="2020-09" db="EMBL/GenBank/DDBJ databases">
        <authorList>
            <person name="Sun Q."/>
            <person name="Ohkuma M."/>
        </authorList>
    </citation>
    <scope>NUCLEOTIDE SEQUENCE</scope>
    <source>
        <strain evidence="1">JCM 4518</strain>
    </source>
</reference>
<dbReference type="PANTHER" id="PTHR38031">
    <property type="entry name" value="SULFUR CARRIER PROTEIN SLR0821-RELATED"/>
    <property type="match status" value="1"/>
</dbReference>
<dbReference type="Gene3D" id="3.10.20.30">
    <property type="match status" value="1"/>
</dbReference>
<proteinExistence type="predicted"/>
<dbReference type="SUPFAM" id="SSF54285">
    <property type="entry name" value="MoaD/ThiS"/>
    <property type="match status" value="1"/>
</dbReference>
<reference evidence="1" key="1">
    <citation type="journal article" date="2014" name="Int. J. Syst. Evol. Microbiol.">
        <title>Complete genome sequence of Corynebacterium casei LMG S-19264T (=DSM 44701T), isolated from a smear-ripened cheese.</title>
        <authorList>
            <consortium name="US DOE Joint Genome Institute (JGI-PGF)"/>
            <person name="Walter F."/>
            <person name="Albersmeier A."/>
            <person name="Kalinowski J."/>
            <person name="Ruckert C."/>
        </authorList>
    </citation>
    <scope>NUCLEOTIDE SEQUENCE</scope>
    <source>
        <strain evidence="1">JCM 4518</strain>
    </source>
</reference>
<comment type="caution">
    <text evidence="1">The sequence shown here is derived from an EMBL/GenBank/DDBJ whole genome shotgun (WGS) entry which is preliminary data.</text>
</comment>
<dbReference type="Proteomes" id="UP000644020">
    <property type="component" value="Unassembled WGS sequence"/>
</dbReference>
<dbReference type="PANTHER" id="PTHR38031:SF1">
    <property type="entry name" value="SULFUR CARRIER PROTEIN CYSO"/>
    <property type="match status" value="1"/>
</dbReference>
<dbReference type="InterPro" id="IPR003749">
    <property type="entry name" value="ThiS/MoaD-like"/>
</dbReference>
<organism evidence="1 2">
    <name type="scientific">Streptomyces termitum</name>
    <dbReference type="NCBI Taxonomy" id="67368"/>
    <lineage>
        <taxon>Bacteria</taxon>
        <taxon>Bacillati</taxon>
        <taxon>Actinomycetota</taxon>
        <taxon>Actinomycetes</taxon>
        <taxon>Kitasatosporales</taxon>
        <taxon>Streptomycetaceae</taxon>
        <taxon>Streptomyces</taxon>
    </lineage>
</organism>
<dbReference type="InterPro" id="IPR016155">
    <property type="entry name" value="Mopterin_synth/thiamin_S_b"/>
</dbReference>
<evidence type="ECO:0000313" key="1">
    <source>
        <dbReference type="EMBL" id="GHA70795.1"/>
    </source>
</evidence>
<dbReference type="InterPro" id="IPR012675">
    <property type="entry name" value="Beta-grasp_dom_sf"/>
</dbReference>
<keyword evidence="2" id="KW-1185">Reference proteome</keyword>
<gene>
    <name evidence="1" type="ORF">GCM10010305_11580</name>
</gene>
<dbReference type="RefSeq" id="WP_189975410.1">
    <property type="nucleotide sequence ID" value="NZ_BMUL01000002.1"/>
</dbReference>
<dbReference type="Pfam" id="PF02597">
    <property type="entry name" value="ThiS"/>
    <property type="match status" value="1"/>
</dbReference>
<dbReference type="InterPro" id="IPR052045">
    <property type="entry name" value="Sulfur_Carrier/Prot_Modifier"/>
</dbReference>
<name>A0A918STE9_9ACTN</name>
<accession>A0A918STE9</accession>